<dbReference type="Proteomes" id="UP000225277">
    <property type="component" value="Unassembled WGS sequence"/>
</dbReference>
<name>A0A2D3UVS3_9PEZI</name>
<sequence length="99" mass="11048">MRSALSGKARWETLSHARIVKSRADSVPRYIQRSMEYRLIARAACGIQSSGLLQRSFIHHGCQEHVGQDSPLVVFPDWAQPSPAIAPHLSFTVCRTTDC</sequence>
<gene>
    <name evidence="1" type="ORF">RCC_07719</name>
</gene>
<dbReference type="GeneID" id="35602831"/>
<dbReference type="AlphaFoldDB" id="A0A2D3UVS3"/>
<protein>
    <submittedName>
        <fullName evidence="1">Uncharacterized protein</fullName>
    </submittedName>
</protein>
<reference evidence="1 2" key="1">
    <citation type="submission" date="2016-03" db="EMBL/GenBank/DDBJ databases">
        <authorList>
            <person name="Ploux O."/>
        </authorList>
    </citation>
    <scope>NUCLEOTIDE SEQUENCE [LARGE SCALE GENOMIC DNA]</scope>
    <source>
        <strain evidence="1 2">URUG2</strain>
    </source>
</reference>
<evidence type="ECO:0000313" key="1">
    <source>
        <dbReference type="EMBL" id="CZT21852.1"/>
    </source>
</evidence>
<accession>A0A2D3UVS3</accession>
<keyword evidence="2" id="KW-1185">Reference proteome</keyword>
<proteinExistence type="predicted"/>
<organism evidence="1 2">
    <name type="scientific">Ramularia collo-cygni</name>
    <dbReference type="NCBI Taxonomy" id="112498"/>
    <lineage>
        <taxon>Eukaryota</taxon>
        <taxon>Fungi</taxon>
        <taxon>Dikarya</taxon>
        <taxon>Ascomycota</taxon>
        <taxon>Pezizomycotina</taxon>
        <taxon>Dothideomycetes</taxon>
        <taxon>Dothideomycetidae</taxon>
        <taxon>Mycosphaerellales</taxon>
        <taxon>Mycosphaerellaceae</taxon>
        <taxon>Ramularia</taxon>
    </lineage>
</organism>
<dbReference type="EMBL" id="FJUY01000012">
    <property type="protein sequence ID" value="CZT21852.1"/>
    <property type="molecule type" value="Genomic_DNA"/>
</dbReference>
<evidence type="ECO:0000313" key="2">
    <source>
        <dbReference type="Proteomes" id="UP000225277"/>
    </source>
</evidence>
<dbReference type="RefSeq" id="XP_023628741.1">
    <property type="nucleotide sequence ID" value="XM_023772973.1"/>
</dbReference>